<dbReference type="EMBL" id="MLFK01000005">
    <property type="protein sequence ID" value="OIV42572.1"/>
    <property type="molecule type" value="Genomic_DNA"/>
</dbReference>
<gene>
    <name evidence="2" type="ORF">BKM63_06770</name>
</gene>
<comment type="caution">
    <text evidence="2">The sequence shown here is derived from an EMBL/GenBank/DDBJ whole genome shotgun (WGS) entry which is preliminary data.</text>
</comment>
<feature type="signal peptide" evidence="1">
    <location>
        <begin position="1"/>
        <end position="30"/>
    </location>
</feature>
<evidence type="ECO:0000313" key="2">
    <source>
        <dbReference type="EMBL" id="OIV42572.1"/>
    </source>
</evidence>
<accession>A0A1J7CLX2</accession>
<protein>
    <recommendedName>
        <fullName evidence="4">Tetratricopeptide repeat protein</fullName>
    </recommendedName>
</protein>
<dbReference type="AlphaFoldDB" id="A0A1J7CLX2"/>
<evidence type="ECO:0000313" key="3">
    <source>
        <dbReference type="Proteomes" id="UP000182826"/>
    </source>
</evidence>
<evidence type="ECO:0000256" key="1">
    <source>
        <dbReference type="SAM" id="SignalP"/>
    </source>
</evidence>
<dbReference type="Proteomes" id="UP000182826">
    <property type="component" value="Unassembled WGS sequence"/>
</dbReference>
<organism evidence="2 3">
    <name type="scientific">Flavobacterium johnsoniae</name>
    <name type="common">Cytophaga johnsonae</name>
    <dbReference type="NCBI Taxonomy" id="986"/>
    <lineage>
        <taxon>Bacteria</taxon>
        <taxon>Pseudomonadati</taxon>
        <taxon>Bacteroidota</taxon>
        <taxon>Flavobacteriia</taxon>
        <taxon>Flavobacteriales</taxon>
        <taxon>Flavobacteriaceae</taxon>
        <taxon>Flavobacterium</taxon>
    </lineage>
</organism>
<dbReference type="InterPro" id="IPR011990">
    <property type="entry name" value="TPR-like_helical_dom_sf"/>
</dbReference>
<reference evidence="2 3" key="1">
    <citation type="submission" date="2016-10" db="EMBL/GenBank/DDBJ databases">
        <title>Draft Genome Sequence of Rhizobacteria Flavobacterium johnsoniae CI04.</title>
        <authorList>
            <person name="Bravo J.I."/>
            <person name="Lozano G.L."/>
            <person name="Handelsman J."/>
        </authorList>
    </citation>
    <scope>NUCLEOTIDE SEQUENCE [LARGE SCALE GENOMIC DNA]</scope>
    <source>
        <strain evidence="2 3">CI04</strain>
    </source>
</reference>
<name>A0A1J7CLX2_FLAJO</name>
<proteinExistence type="predicted"/>
<evidence type="ECO:0008006" key="4">
    <source>
        <dbReference type="Google" id="ProtNLM"/>
    </source>
</evidence>
<feature type="chain" id="PRO_5009644392" description="Tetratricopeptide repeat protein" evidence="1">
    <location>
        <begin position="31"/>
        <end position="241"/>
    </location>
</feature>
<keyword evidence="1" id="KW-0732">Signal</keyword>
<keyword evidence="3" id="KW-1185">Reference proteome</keyword>
<dbReference type="SUPFAM" id="SSF48452">
    <property type="entry name" value="TPR-like"/>
    <property type="match status" value="1"/>
</dbReference>
<sequence>MQYELYNKIMKRYAAYFTIISGIFSFSCFAQTNYTIIDGDTKEKTLKFDDKSDEDLVIDSYLVVEVINMPFGKRTTKYEVSKLDMVYTNDLGPNNTRTVTPIYKKKKVRRAGAVSPKEIETNTQSIQPVEVEVAAPAYSEKFVKVDIIETYTNVLDKGYKSIDMLKKVADKHYFESDYEASAKYYSDLISLEPDLEEVYYFRYVESLKAINQMDKANEAMLLYESKNIGNNIAKHNKVARN</sequence>